<dbReference type="AlphaFoldDB" id="A0A5M8FU99"/>
<dbReference type="RefSeq" id="WP_150090042.1">
    <property type="nucleotide sequence ID" value="NZ_JBFUOH010000084.1"/>
</dbReference>
<sequence length="485" mass="53078">MLVALKMFLALGVPWLAGITMISALWSKASVGRVAAVLGYGYFLGIVLAVLLLLALDHLLGGWHYLLVQCLLASIALGAGIRFRHWLPLPPSPEQLLSATGRIWAQSSIPVRVIAGGVIVLVVGRFAVYLLQVLWMPVFAWDAWATWSHIAKTLFEADGLSFVTSDERFLTSSLIPLAQVWQALALGRWDESLVNLPWWVAGLALPLALYGQLRGAGVDRLPSLIFVYVLVALPMYGVHVMLGGYFELWLSAFIALAVMAGYHIAAGLNRRQWLLFLICVAIIPFLDRHTIIHAAILLGAFMTGAISGRWLAALAAGGAILLLAWIYTLGIDLPLPKEGRIIVNSETFYFSRVGSFSQAPAWGALWQRLMADGTWLLLWFIAPWVIILGVLRFPEPGHRLVGISVITILALVLAVNLFTKEQINLVNGTGINRHLLAIVPALLFWVALVLGLRATGATCPDDGQTRGLSWPRVSRSIKWRAGKSE</sequence>
<name>A0A5M8FU99_9GAMM</name>
<keyword evidence="1" id="KW-1133">Transmembrane helix</keyword>
<dbReference type="OrthoDB" id="5761505at2"/>
<feature type="transmembrane region" description="Helical" evidence="1">
    <location>
        <begin position="113"/>
        <end position="135"/>
    </location>
</feature>
<feature type="transmembrane region" description="Helical" evidence="1">
    <location>
        <begin position="62"/>
        <end position="81"/>
    </location>
</feature>
<keyword evidence="1" id="KW-0812">Transmembrane</keyword>
<accession>A0A5M8FU99</accession>
<feature type="transmembrane region" description="Helical" evidence="1">
    <location>
        <begin position="196"/>
        <end position="213"/>
    </location>
</feature>
<comment type="caution">
    <text evidence="2">The sequence shown here is derived from an EMBL/GenBank/DDBJ whole genome shotgun (WGS) entry which is preliminary data.</text>
</comment>
<feature type="transmembrane region" description="Helical" evidence="1">
    <location>
        <begin position="6"/>
        <end position="27"/>
    </location>
</feature>
<feature type="transmembrane region" description="Helical" evidence="1">
    <location>
        <begin position="248"/>
        <end position="266"/>
    </location>
</feature>
<feature type="transmembrane region" description="Helical" evidence="1">
    <location>
        <begin position="431"/>
        <end position="452"/>
    </location>
</feature>
<feature type="transmembrane region" description="Helical" evidence="1">
    <location>
        <begin position="375"/>
        <end position="394"/>
    </location>
</feature>
<reference evidence="2 3" key="1">
    <citation type="submission" date="2019-09" db="EMBL/GenBank/DDBJ databases">
        <title>Whole-genome sequence of the purple sulfur bacterium Thiohalocapsa marina DSM 19078.</title>
        <authorList>
            <person name="Kyndt J.A."/>
            <person name="Meyer T.E."/>
        </authorList>
    </citation>
    <scope>NUCLEOTIDE SEQUENCE [LARGE SCALE GENOMIC DNA]</scope>
    <source>
        <strain evidence="2 3">DSM 19078</strain>
    </source>
</reference>
<evidence type="ECO:0000313" key="3">
    <source>
        <dbReference type="Proteomes" id="UP000322981"/>
    </source>
</evidence>
<keyword evidence="3" id="KW-1185">Reference proteome</keyword>
<evidence type="ECO:0008006" key="4">
    <source>
        <dbReference type="Google" id="ProtNLM"/>
    </source>
</evidence>
<feature type="transmembrane region" description="Helical" evidence="1">
    <location>
        <begin position="400"/>
        <end position="419"/>
    </location>
</feature>
<evidence type="ECO:0000256" key="1">
    <source>
        <dbReference type="SAM" id="Phobius"/>
    </source>
</evidence>
<keyword evidence="1" id="KW-0472">Membrane</keyword>
<evidence type="ECO:0000313" key="2">
    <source>
        <dbReference type="EMBL" id="KAA6187398.1"/>
    </source>
</evidence>
<feature type="transmembrane region" description="Helical" evidence="1">
    <location>
        <begin position="34"/>
        <end position="56"/>
    </location>
</feature>
<protein>
    <recommendedName>
        <fullName evidence="4">Glycosyltransferase RgtA/B/C/D-like domain-containing protein</fullName>
    </recommendedName>
</protein>
<gene>
    <name evidence="2" type="ORF">F2Q65_02430</name>
</gene>
<feature type="transmembrane region" description="Helical" evidence="1">
    <location>
        <begin position="310"/>
        <end position="330"/>
    </location>
</feature>
<proteinExistence type="predicted"/>
<dbReference type="Proteomes" id="UP000322981">
    <property type="component" value="Unassembled WGS sequence"/>
</dbReference>
<feature type="transmembrane region" description="Helical" evidence="1">
    <location>
        <begin position="273"/>
        <end position="298"/>
    </location>
</feature>
<feature type="transmembrane region" description="Helical" evidence="1">
    <location>
        <begin position="225"/>
        <end position="242"/>
    </location>
</feature>
<dbReference type="EMBL" id="VWXX01000002">
    <property type="protein sequence ID" value="KAA6187398.1"/>
    <property type="molecule type" value="Genomic_DNA"/>
</dbReference>
<organism evidence="2 3">
    <name type="scientific">Thiohalocapsa marina</name>
    <dbReference type="NCBI Taxonomy" id="424902"/>
    <lineage>
        <taxon>Bacteria</taxon>
        <taxon>Pseudomonadati</taxon>
        <taxon>Pseudomonadota</taxon>
        <taxon>Gammaproteobacteria</taxon>
        <taxon>Chromatiales</taxon>
        <taxon>Chromatiaceae</taxon>
        <taxon>Thiohalocapsa</taxon>
    </lineage>
</organism>